<gene>
    <name evidence="2" type="ORF">BG011_007133</name>
</gene>
<feature type="compositionally biased region" description="Polar residues" evidence="1">
    <location>
        <begin position="182"/>
        <end position="197"/>
    </location>
</feature>
<feature type="compositionally biased region" description="Low complexity" evidence="1">
    <location>
        <begin position="172"/>
        <end position="181"/>
    </location>
</feature>
<accession>A0A9P6PUA7</accession>
<dbReference type="EMBL" id="JAAAJA010000537">
    <property type="protein sequence ID" value="KAG0252209.1"/>
    <property type="molecule type" value="Genomic_DNA"/>
</dbReference>
<evidence type="ECO:0000313" key="3">
    <source>
        <dbReference type="Proteomes" id="UP000726737"/>
    </source>
</evidence>
<feature type="compositionally biased region" description="Polar residues" evidence="1">
    <location>
        <begin position="293"/>
        <end position="311"/>
    </location>
</feature>
<feature type="compositionally biased region" description="Polar residues" evidence="1">
    <location>
        <begin position="38"/>
        <end position="52"/>
    </location>
</feature>
<organism evidence="2 3">
    <name type="scientific">Mortierella polycephala</name>
    <dbReference type="NCBI Taxonomy" id="41804"/>
    <lineage>
        <taxon>Eukaryota</taxon>
        <taxon>Fungi</taxon>
        <taxon>Fungi incertae sedis</taxon>
        <taxon>Mucoromycota</taxon>
        <taxon>Mortierellomycotina</taxon>
        <taxon>Mortierellomycetes</taxon>
        <taxon>Mortierellales</taxon>
        <taxon>Mortierellaceae</taxon>
        <taxon>Mortierella</taxon>
    </lineage>
</organism>
<feature type="region of interest" description="Disordered" evidence="1">
    <location>
        <begin position="172"/>
        <end position="312"/>
    </location>
</feature>
<feature type="compositionally biased region" description="Polar residues" evidence="1">
    <location>
        <begin position="562"/>
        <end position="573"/>
    </location>
</feature>
<evidence type="ECO:0000313" key="2">
    <source>
        <dbReference type="EMBL" id="KAG0252209.1"/>
    </source>
</evidence>
<dbReference type="OrthoDB" id="2376084at2759"/>
<name>A0A9P6PUA7_9FUNG</name>
<feature type="region of interest" description="Disordered" evidence="1">
    <location>
        <begin position="32"/>
        <end position="52"/>
    </location>
</feature>
<feature type="compositionally biased region" description="Polar residues" evidence="1">
    <location>
        <begin position="273"/>
        <end position="286"/>
    </location>
</feature>
<comment type="caution">
    <text evidence="2">The sequence shown here is derived from an EMBL/GenBank/DDBJ whole genome shotgun (WGS) entry which is preliminary data.</text>
</comment>
<proteinExistence type="predicted"/>
<sequence length="592" mass="65225">MFTKQDPNAAKAATYIHLDTMDIMENIESRPQNKGIYNHNSAGNKRSSQCGSSHSQEAIENWRLHVAPNSPTLLALGHDENEGPNHYHCSDDTGYQYGDGGCNNRRGTIPIILSSQFPEAAFNSSAEDQSLYFSVDDLHIPRPAYAYGHTRTHRQGSVNSSIGGYNYSTAASSPSLADSLSNPMYQQQSDGLMSASSGPAPRIFPPRKCSLPSSINSSVLGDMPFHHHHQQPQPHPLHHLGNPAMSSKSRTRIPSHLSNMMNHDLEPEPVNGPQKTTQGMTLSQVKSSHRRSQSQGVAQPKVNHNSPTWSSFGPPYDAHTGYTTMIDIPTTSTSHFSYNSSDRDPFTPPTTRAGISLKEVLAIDNAMHEKMNPYGQEARPNYAVMQGFNGNVDDSLVHPLDLSPLMRMQMQPDISQKSSCQNRGSPSIVIPSSETFTYQETPPSNQHQDWDETCVGLGLTFGPTRPQRSPLRSNATSATFVDHTPQEQHLFMTSASTRTMTTVPMTRDSRPEMTSRSGSYAITTNVSNTTLTNNDYESDMTRHHQQRQAAPFCGGPAIPAKQESNNIQRQPSQRNKKNLVVNIVPVSSVHVQ</sequence>
<feature type="region of interest" description="Disordered" evidence="1">
    <location>
        <begin position="554"/>
        <end position="578"/>
    </location>
</feature>
<protein>
    <submittedName>
        <fullName evidence="2">Uncharacterized protein</fullName>
    </submittedName>
</protein>
<reference evidence="2" key="1">
    <citation type="journal article" date="2020" name="Fungal Divers.">
        <title>Resolving the Mortierellaceae phylogeny through synthesis of multi-gene phylogenetics and phylogenomics.</title>
        <authorList>
            <person name="Vandepol N."/>
            <person name="Liber J."/>
            <person name="Desiro A."/>
            <person name="Na H."/>
            <person name="Kennedy M."/>
            <person name="Barry K."/>
            <person name="Grigoriev I.V."/>
            <person name="Miller A.N."/>
            <person name="O'Donnell K."/>
            <person name="Stajich J.E."/>
            <person name="Bonito G."/>
        </authorList>
    </citation>
    <scope>NUCLEOTIDE SEQUENCE</scope>
    <source>
        <strain evidence="2">KOD948</strain>
    </source>
</reference>
<dbReference type="Proteomes" id="UP000726737">
    <property type="component" value="Unassembled WGS sequence"/>
</dbReference>
<dbReference type="AlphaFoldDB" id="A0A9P6PUA7"/>
<evidence type="ECO:0000256" key="1">
    <source>
        <dbReference type="SAM" id="MobiDB-lite"/>
    </source>
</evidence>
<keyword evidence="3" id="KW-1185">Reference proteome</keyword>